<dbReference type="InterPro" id="IPR002725">
    <property type="entry name" value="YgjP-like_metallopeptidase"/>
</dbReference>
<proteinExistence type="predicted"/>
<accession>D2NS50</accession>
<organism evidence="2 3">
    <name type="scientific">Rothia mucilaginosa (strain DY-18)</name>
    <name type="common">Stomatococcus mucilaginosus</name>
    <dbReference type="NCBI Taxonomy" id="680646"/>
    <lineage>
        <taxon>Bacteria</taxon>
        <taxon>Bacillati</taxon>
        <taxon>Actinomycetota</taxon>
        <taxon>Actinomycetes</taxon>
        <taxon>Micrococcales</taxon>
        <taxon>Micrococcaceae</taxon>
        <taxon>Rothia</taxon>
    </lineage>
</organism>
<dbReference type="AlphaFoldDB" id="D2NS50"/>
<dbReference type="Pfam" id="PF01863">
    <property type="entry name" value="YgjP-like"/>
    <property type="match status" value="1"/>
</dbReference>
<evidence type="ECO:0000259" key="1">
    <source>
        <dbReference type="Pfam" id="PF01863"/>
    </source>
</evidence>
<keyword evidence="3" id="KW-1185">Reference proteome</keyword>
<sequence>MPRSPAVRQREEEIMAQRFKREILPATEDRPQIELIRSARRTRTISMQHDGVDEHGNPAYRLLIPAASTSEEIDEHIARLLPRIQRRAARRERATQLTVTDEYLRSRALHLAQKNLPELVASGRLEKLSIRWVSNQRQRWGSATYANTQIRISSELQGVPEYVLDSVIHHELCHLLQPNHSAAFRTLEARYPQLLRAQAYLEGYALGRSRAEGERTEGERGENSAG</sequence>
<dbReference type="Proteomes" id="UP000001883">
    <property type="component" value="Chromosome"/>
</dbReference>
<evidence type="ECO:0000313" key="2">
    <source>
        <dbReference type="EMBL" id="BAI64476.1"/>
    </source>
</evidence>
<dbReference type="KEGG" id="rmu:RMDY18_06440"/>
<dbReference type="STRING" id="680646.RMDY18_06440"/>
<dbReference type="EMBL" id="AP011540">
    <property type="protein sequence ID" value="BAI64476.1"/>
    <property type="molecule type" value="Genomic_DNA"/>
</dbReference>
<dbReference type="PANTHER" id="PTHR30399">
    <property type="entry name" value="UNCHARACTERIZED PROTEIN YGJP"/>
    <property type="match status" value="1"/>
</dbReference>
<reference evidence="3" key="1">
    <citation type="submission" date="2009-07" db="EMBL/GenBank/DDBJ databases">
        <title>Complete genome sequence of Rothia mucilaginosa DJ.</title>
        <authorList>
            <person name="Yamane K."/>
            <person name="Nambu T."/>
            <person name="Mashimo C."/>
            <person name="Sugimori C."/>
            <person name="Yamanaka T."/>
            <person name="Leung K."/>
            <person name="Fukushima H."/>
        </authorList>
    </citation>
    <scope>NUCLEOTIDE SEQUENCE [LARGE SCALE GENOMIC DNA]</scope>
    <source>
        <strain evidence="3">DY-18</strain>
    </source>
</reference>
<reference evidence="2 3" key="3">
    <citation type="journal article" date="2010" name="Sequencing">
        <title>Complete Genome Sequence of Rothia mucilaginosa DY-18: A Clinical Isolate with Dense Meshwork-Like Structures from a Persistent Apical Periodontitis Lesion.</title>
        <authorList>
            <person name="Yamane K."/>
            <person name="Nambu T."/>
            <person name="Yamanaka T."/>
            <person name="Mashimo C."/>
            <person name="Sugimori C."/>
            <person name="Leung K.-P."/>
            <person name="Fukushima H."/>
        </authorList>
    </citation>
    <scope>NUCLEOTIDE SEQUENCE [LARGE SCALE GENOMIC DNA]</scope>
    <source>
        <strain evidence="2 3">DY-18</strain>
    </source>
</reference>
<dbReference type="eggNOG" id="COG1451">
    <property type="taxonomic scope" value="Bacteria"/>
</dbReference>
<evidence type="ECO:0000313" key="3">
    <source>
        <dbReference type="Proteomes" id="UP000001883"/>
    </source>
</evidence>
<keyword evidence="2" id="KW-0378">Hydrolase</keyword>
<feature type="domain" description="YgjP-like metallopeptidase" evidence="1">
    <location>
        <begin position="87"/>
        <end position="202"/>
    </location>
</feature>
<gene>
    <name evidence="2" type="ordered locus">RMDY18_06440</name>
</gene>
<dbReference type="InterPro" id="IPR053136">
    <property type="entry name" value="UTP_pyrophosphatase-like"/>
</dbReference>
<dbReference type="CDD" id="cd07344">
    <property type="entry name" value="M48_yhfN_like"/>
    <property type="match status" value="1"/>
</dbReference>
<dbReference type="PANTHER" id="PTHR30399:SF1">
    <property type="entry name" value="UTP PYROPHOSPHATASE"/>
    <property type="match status" value="1"/>
</dbReference>
<reference evidence="2 3" key="2">
    <citation type="journal article" date="2010" name="J Osaka Dent Univ">
        <title>Isolation and identification of Rothia mucilaginosa from persistent apical periodontitis lesions.</title>
        <authorList>
            <person name="Yamane K."/>
            <person name="Yoshida M."/>
            <person name="Fujihira T."/>
            <person name="Baba T."/>
            <person name="Tsuji N."/>
            <person name="Hayashi H."/>
            <person name="Sugimori C."/>
            <person name="Yamanaka T."/>
            <person name="Mashimo C."/>
            <person name="Nambu T."/>
            <person name="Kawai H."/>
            <person name="Fukushima H."/>
        </authorList>
    </citation>
    <scope>NUCLEOTIDE SEQUENCE [LARGE SCALE GENOMIC DNA]</scope>
    <source>
        <strain evidence="2 3">DY-18</strain>
    </source>
</reference>
<dbReference type="Gene3D" id="3.30.2010.10">
    <property type="entry name" value="Metalloproteases ('zincins'), catalytic domain"/>
    <property type="match status" value="1"/>
</dbReference>
<dbReference type="HOGENOM" id="CLU_094108_1_0_11"/>
<name>D2NS50_ROTMD</name>
<protein>
    <submittedName>
        <fullName evidence="2">Predicted metal-dependent hydrolase</fullName>
    </submittedName>
</protein>
<dbReference type="GO" id="GO:0016787">
    <property type="term" value="F:hydrolase activity"/>
    <property type="evidence" value="ECO:0007669"/>
    <property type="project" value="UniProtKB-KW"/>
</dbReference>